<dbReference type="Gene3D" id="3.30.870.10">
    <property type="entry name" value="Endonuclease Chain A"/>
    <property type="match status" value="2"/>
</dbReference>
<sequence>FRLDICHEAEYLVFTLKDRDLLSMEYMGNMSIQPEDLLSEEPISGFFPFKDSDGNSAGSLNISIQYRSVESISSSNEVLDTVFPMRTGCMVKLYQDAHTPAVPPVTDVPSPNGGKYNPPQLWLDTLKAMNEAQKFIYIVGWSVSTDITLDRDDPDAETLGELLKRKANDGVSVLIMVWNEAFSDCAIASMNTHDEETRLFFEGSQVEVFLAPRRKIKAKLMEDKVVSTAYSHHQKCVILDAEAEGEDRRRLIAFMGGIDLANGRYDTPEHPLFKSLPHQHKDDFYNGCCKSTVTQGPRQPWHDIHCLVEGQVAHDLLNNFNDRWRCQAKHLEHKLYSLTEDEFLMDWESNNENSWNVQFFRSINSDSVLFDTSDKDKLLSRKGRLYENSIQLAYIHHIRRAKHFIYIENQYFLGSSHSWLTLEANCPHLVPIELTLRIIKAINNGEDFRVYIVIPMHPEGDPTSATMQEILHWQHKTMEMMYKKIAKAIKKAKIDACPTDYLGFFCPAKRESPDEVPDDLEPADSGSVAEKARENMRLMIYVHSKMAIFDDEYIIVGSANINERSMSGRRDSEMAVGAYQPTYTKEKHGQNIPGDIRSFRLALWAEHTGAHASYHLQPWEVDCMQSMRMQGEENLVKYIGTTPEHNDSHLLLYPNQITKKGKVEEREDITDIPDTCGKIKGAASFFLPNRLTT</sequence>
<dbReference type="AlphaFoldDB" id="A0AAV2QZB9"/>
<dbReference type="SMART" id="SM00155">
    <property type="entry name" value="PLDc"/>
    <property type="match status" value="2"/>
</dbReference>
<dbReference type="GO" id="GO:0046872">
    <property type="term" value="F:metal ion binding"/>
    <property type="evidence" value="ECO:0007669"/>
    <property type="project" value="UniProtKB-KW"/>
</dbReference>
<dbReference type="InterPro" id="IPR024632">
    <property type="entry name" value="PLipase_D_C"/>
</dbReference>
<dbReference type="EMBL" id="CAXKWB010012081">
    <property type="protein sequence ID" value="CAL4103270.1"/>
    <property type="molecule type" value="Genomic_DNA"/>
</dbReference>
<dbReference type="EC" id="3.1.4.4" evidence="1"/>
<dbReference type="InterPro" id="IPR035892">
    <property type="entry name" value="C2_domain_sf"/>
</dbReference>
<dbReference type="InterPro" id="IPR001736">
    <property type="entry name" value="PLipase_D/transphosphatidylase"/>
</dbReference>
<dbReference type="PANTHER" id="PTHR18896:SF60">
    <property type="entry name" value="PHOSPHOLIPASE D"/>
    <property type="match status" value="1"/>
</dbReference>
<dbReference type="SUPFAM" id="SSF56024">
    <property type="entry name" value="Phospholipase D/nuclease"/>
    <property type="match status" value="2"/>
</dbReference>
<dbReference type="Pfam" id="PF12357">
    <property type="entry name" value="PLD_C"/>
    <property type="match status" value="1"/>
</dbReference>
<keyword evidence="7" id="KW-0443">Lipid metabolism</keyword>
<evidence type="ECO:0000256" key="6">
    <source>
        <dbReference type="ARBA" id="ARBA00022963"/>
    </source>
</evidence>
<dbReference type="SUPFAM" id="SSF49562">
    <property type="entry name" value="C2 domain (Calcium/lipid-binding domain, CaLB)"/>
    <property type="match status" value="1"/>
</dbReference>
<protein>
    <recommendedName>
        <fullName evidence="1">phospholipase D</fullName>
        <ecNumber evidence="1">3.1.4.4</ecNumber>
    </recommendedName>
</protein>
<keyword evidence="5" id="KW-0106">Calcium</keyword>
<keyword evidence="2" id="KW-0479">Metal-binding</keyword>
<dbReference type="Pfam" id="PF13091">
    <property type="entry name" value="PLDc_2"/>
    <property type="match status" value="1"/>
</dbReference>
<dbReference type="GO" id="GO:0004630">
    <property type="term" value="F:phospholipase D activity"/>
    <property type="evidence" value="ECO:0007669"/>
    <property type="project" value="UniProtKB-EC"/>
</dbReference>
<dbReference type="InterPro" id="IPR015679">
    <property type="entry name" value="PLipase_D_fam"/>
</dbReference>
<feature type="domain" description="PLD phosphodiesterase" evidence="8">
    <location>
        <begin position="538"/>
        <end position="565"/>
    </location>
</feature>
<keyword evidence="4" id="KW-0378">Hydrolase</keyword>
<keyword evidence="10" id="KW-1185">Reference proteome</keyword>
<feature type="non-terminal residue" evidence="9">
    <location>
        <position position="1"/>
    </location>
</feature>
<accession>A0AAV2QZB9</accession>
<evidence type="ECO:0000256" key="7">
    <source>
        <dbReference type="ARBA" id="ARBA00023098"/>
    </source>
</evidence>
<name>A0AAV2QZB9_MEGNR</name>
<reference evidence="9 10" key="1">
    <citation type="submission" date="2024-05" db="EMBL/GenBank/DDBJ databases">
        <authorList>
            <person name="Wallberg A."/>
        </authorList>
    </citation>
    <scope>NUCLEOTIDE SEQUENCE [LARGE SCALE GENOMIC DNA]</scope>
</reference>
<evidence type="ECO:0000256" key="4">
    <source>
        <dbReference type="ARBA" id="ARBA00022801"/>
    </source>
</evidence>
<evidence type="ECO:0000313" key="10">
    <source>
        <dbReference type="Proteomes" id="UP001497623"/>
    </source>
</evidence>
<comment type="caution">
    <text evidence="9">The sequence shown here is derived from an EMBL/GenBank/DDBJ whole genome shotgun (WGS) entry which is preliminary data.</text>
</comment>
<gene>
    <name evidence="9" type="ORF">MNOR_LOCUS17520</name>
</gene>
<dbReference type="InterPro" id="IPR025202">
    <property type="entry name" value="PLD-like_dom"/>
</dbReference>
<keyword evidence="3" id="KW-0677">Repeat</keyword>
<dbReference type="GO" id="GO:0009395">
    <property type="term" value="P:phospholipid catabolic process"/>
    <property type="evidence" value="ECO:0007669"/>
    <property type="project" value="TreeGrafter"/>
</dbReference>
<organism evidence="9 10">
    <name type="scientific">Meganyctiphanes norvegica</name>
    <name type="common">Northern krill</name>
    <name type="synonym">Thysanopoda norvegica</name>
    <dbReference type="NCBI Taxonomy" id="48144"/>
    <lineage>
        <taxon>Eukaryota</taxon>
        <taxon>Metazoa</taxon>
        <taxon>Ecdysozoa</taxon>
        <taxon>Arthropoda</taxon>
        <taxon>Crustacea</taxon>
        <taxon>Multicrustacea</taxon>
        <taxon>Malacostraca</taxon>
        <taxon>Eumalacostraca</taxon>
        <taxon>Eucarida</taxon>
        <taxon>Euphausiacea</taxon>
        <taxon>Euphausiidae</taxon>
        <taxon>Meganyctiphanes</taxon>
    </lineage>
</organism>
<proteinExistence type="predicted"/>
<dbReference type="GO" id="GO:0005886">
    <property type="term" value="C:plasma membrane"/>
    <property type="evidence" value="ECO:0007669"/>
    <property type="project" value="TreeGrafter"/>
</dbReference>
<dbReference type="PANTHER" id="PTHR18896">
    <property type="entry name" value="PHOSPHOLIPASE D"/>
    <property type="match status" value="1"/>
</dbReference>
<evidence type="ECO:0000256" key="3">
    <source>
        <dbReference type="ARBA" id="ARBA00022737"/>
    </source>
</evidence>
<evidence type="ECO:0000313" key="9">
    <source>
        <dbReference type="EMBL" id="CAL4103270.1"/>
    </source>
</evidence>
<dbReference type="Proteomes" id="UP001497623">
    <property type="component" value="Unassembled WGS sequence"/>
</dbReference>
<keyword evidence="6" id="KW-0442">Lipid degradation</keyword>
<feature type="domain" description="PLD phosphodiesterase" evidence="8">
    <location>
        <begin position="228"/>
        <end position="264"/>
    </location>
</feature>
<evidence type="ECO:0000256" key="1">
    <source>
        <dbReference type="ARBA" id="ARBA00012027"/>
    </source>
</evidence>
<evidence type="ECO:0000256" key="5">
    <source>
        <dbReference type="ARBA" id="ARBA00022837"/>
    </source>
</evidence>
<evidence type="ECO:0000259" key="8">
    <source>
        <dbReference type="PROSITE" id="PS50035"/>
    </source>
</evidence>
<dbReference type="PROSITE" id="PS50035">
    <property type="entry name" value="PLD"/>
    <property type="match status" value="2"/>
</dbReference>
<evidence type="ECO:0000256" key="2">
    <source>
        <dbReference type="ARBA" id="ARBA00022723"/>
    </source>
</evidence>